<dbReference type="PANTHER" id="PTHR43712:SF5">
    <property type="entry name" value="O-METHYLTRANSFERASE ASQN-RELATED"/>
    <property type="match status" value="1"/>
</dbReference>
<name>A0ABR3RKW3_9PLEO</name>
<reference evidence="5 6" key="1">
    <citation type="submission" date="2024-02" db="EMBL/GenBank/DDBJ databases">
        <title>De novo assembly and annotation of 12 fungi associated with fruit tree decline syndrome in Ontario, Canada.</title>
        <authorList>
            <person name="Sulman M."/>
            <person name="Ellouze W."/>
            <person name="Ilyukhin E."/>
        </authorList>
    </citation>
    <scope>NUCLEOTIDE SEQUENCE [LARGE SCALE GENOMIC DNA]</scope>
    <source>
        <strain evidence="5 6">M42-189</strain>
    </source>
</reference>
<dbReference type="InterPro" id="IPR016461">
    <property type="entry name" value="COMT-like"/>
</dbReference>
<evidence type="ECO:0000256" key="2">
    <source>
        <dbReference type="ARBA" id="ARBA00022679"/>
    </source>
</evidence>
<dbReference type="InterPro" id="IPR029063">
    <property type="entry name" value="SAM-dependent_MTases_sf"/>
</dbReference>
<dbReference type="InterPro" id="IPR001077">
    <property type="entry name" value="COMT_C"/>
</dbReference>
<evidence type="ECO:0000259" key="4">
    <source>
        <dbReference type="Pfam" id="PF00891"/>
    </source>
</evidence>
<dbReference type="PANTHER" id="PTHR43712">
    <property type="entry name" value="PUTATIVE (AFU_ORTHOLOGUE AFUA_4G14580)-RELATED"/>
    <property type="match status" value="1"/>
</dbReference>
<dbReference type="Pfam" id="PF00891">
    <property type="entry name" value="Methyltransf_2"/>
    <property type="match status" value="1"/>
</dbReference>
<proteinExistence type="predicted"/>
<dbReference type="Gene3D" id="3.40.50.150">
    <property type="entry name" value="Vaccinia Virus protein VP39"/>
    <property type="match status" value="1"/>
</dbReference>
<sequence length="195" mass="22383">MDALTRFGTSEEPNETAYNIANKTELGIYDFLSQDGERGRRFGGAMRFFSGDGGSYIQQLLSSFPWTSPTHDREDFVVVDVGGGHGSVSVKLAEITKSMRFVVQDKAPQVEEGRRVLPEKLEGRVKFQVHDFFTEQNVQADVYFFRWIFHNWSDTYCVRILQDLIPVMKDGARVMVYEHVMEDGVDVLLSKKRER</sequence>
<keyword evidence="2" id="KW-0808">Transferase</keyword>
<evidence type="ECO:0000256" key="3">
    <source>
        <dbReference type="ARBA" id="ARBA00022691"/>
    </source>
</evidence>
<accession>A0ABR3RKW3</accession>
<gene>
    <name evidence="5" type="ORF">SLS60_004585</name>
</gene>
<evidence type="ECO:0000256" key="1">
    <source>
        <dbReference type="ARBA" id="ARBA00022603"/>
    </source>
</evidence>
<organism evidence="5 6">
    <name type="scientific">Paraconiothyrium brasiliense</name>
    <dbReference type="NCBI Taxonomy" id="300254"/>
    <lineage>
        <taxon>Eukaryota</taxon>
        <taxon>Fungi</taxon>
        <taxon>Dikarya</taxon>
        <taxon>Ascomycota</taxon>
        <taxon>Pezizomycotina</taxon>
        <taxon>Dothideomycetes</taxon>
        <taxon>Pleosporomycetidae</taxon>
        <taxon>Pleosporales</taxon>
        <taxon>Massarineae</taxon>
        <taxon>Didymosphaeriaceae</taxon>
        <taxon>Paraconiothyrium</taxon>
    </lineage>
</organism>
<protein>
    <recommendedName>
        <fullName evidence="4">O-methyltransferase C-terminal domain-containing protein</fullName>
    </recommendedName>
</protein>
<comment type="caution">
    <text evidence="5">The sequence shown here is derived from an EMBL/GenBank/DDBJ whole genome shotgun (WGS) entry which is preliminary data.</text>
</comment>
<keyword evidence="6" id="KW-1185">Reference proteome</keyword>
<evidence type="ECO:0000313" key="6">
    <source>
        <dbReference type="Proteomes" id="UP001521785"/>
    </source>
</evidence>
<feature type="domain" description="O-methyltransferase C-terminal" evidence="4">
    <location>
        <begin position="78"/>
        <end position="184"/>
    </location>
</feature>
<keyword evidence="1" id="KW-0489">Methyltransferase</keyword>
<keyword evidence="3" id="KW-0949">S-adenosyl-L-methionine</keyword>
<dbReference type="SUPFAM" id="SSF53335">
    <property type="entry name" value="S-adenosyl-L-methionine-dependent methyltransferases"/>
    <property type="match status" value="1"/>
</dbReference>
<dbReference type="Proteomes" id="UP001521785">
    <property type="component" value="Unassembled WGS sequence"/>
</dbReference>
<dbReference type="PROSITE" id="PS51683">
    <property type="entry name" value="SAM_OMT_II"/>
    <property type="match status" value="1"/>
</dbReference>
<dbReference type="EMBL" id="JAKJXO020000005">
    <property type="protein sequence ID" value="KAL1605042.1"/>
    <property type="molecule type" value="Genomic_DNA"/>
</dbReference>
<evidence type="ECO:0000313" key="5">
    <source>
        <dbReference type="EMBL" id="KAL1605042.1"/>
    </source>
</evidence>